<keyword evidence="3" id="KW-0378">Hydrolase</keyword>
<dbReference type="OrthoDB" id="9809583at2"/>
<evidence type="ECO:0000256" key="1">
    <source>
        <dbReference type="ARBA" id="ARBA00006865"/>
    </source>
</evidence>
<dbReference type="InterPro" id="IPR050546">
    <property type="entry name" value="Glycosyl_Hydrlase_16"/>
</dbReference>
<dbReference type="CDD" id="cd08023">
    <property type="entry name" value="GH16_laminarinase_like"/>
    <property type="match status" value="1"/>
</dbReference>
<dbReference type="Pfam" id="PF00722">
    <property type="entry name" value="Glyco_hydro_16"/>
    <property type="match status" value="1"/>
</dbReference>
<dbReference type="InterPro" id="IPR013320">
    <property type="entry name" value="ConA-like_dom_sf"/>
</dbReference>
<evidence type="ECO:0000313" key="3">
    <source>
        <dbReference type="EMBL" id="AZG73902.1"/>
    </source>
</evidence>
<feature type="domain" description="GH16" evidence="2">
    <location>
        <begin position="33"/>
        <end position="336"/>
    </location>
</feature>
<dbReference type="AlphaFoldDB" id="A0A3G8LYD9"/>
<comment type="similarity">
    <text evidence="1">Belongs to the glycosyl hydrolase 16 family.</text>
</comment>
<dbReference type="PANTHER" id="PTHR10963:SF55">
    <property type="entry name" value="GLYCOSIDE HYDROLASE FAMILY 16 PROTEIN"/>
    <property type="match status" value="1"/>
</dbReference>
<name>A0A3G8LYD9_9GAMM</name>
<sequence length="363" mass="40152">MKKENNNKSFSPCLTLLSLPILVLSALFLSGCHSYETQSTPRTNTVVDATSSGWQMVWQDEFNGSHIDTSKWSFAVDCYGGGNDEAQCYTARSHNAAVTDGMLIITAQRETFSGPAVNDSDPIYDENDTSKSLDYTSARLISKNKGDWKYGRFEIRAKLPQGQGTWPAIWMLPTDWIYGPWAGSGEIDIMEAVNLQVVSAEIGPESAVHGTLHYGKQWPNNVYSGQEYHLPNELNPADDFHIYALEWQQGEIRWYVDDVHYATQHSSGWYSQYIADNGAVVNAPDNAPFNQQFHMLLNLAVGGAWAANVNNTGIDESVFPQSMLVDYVRVYQCAHSPSTGAGCETIDSNVEPITGKSAPNIVE</sequence>
<keyword evidence="4" id="KW-1185">Reference proteome</keyword>
<dbReference type="PANTHER" id="PTHR10963">
    <property type="entry name" value="GLYCOSYL HYDROLASE-RELATED"/>
    <property type="match status" value="1"/>
</dbReference>
<dbReference type="GO" id="GO:0004553">
    <property type="term" value="F:hydrolase activity, hydrolyzing O-glycosyl compounds"/>
    <property type="evidence" value="ECO:0007669"/>
    <property type="project" value="InterPro"/>
</dbReference>
<dbReference type="SUPFAM" id="SSF49899">
    <property type="entry name" value="Concanavalin A-like lectins/glucanases"/>
    <property type="match status" value="1"/>
</dbReference>
<dbReference type="Gene3D" id="2.60.120.200">
    <property type="match status" value="1"/>
</dbReference>
<accession>A0A3G8LYD9</accession>
<dbReference type="PROSITE" id="PS51762">
    <property type="entry name" value="GH16_2"/>
    <property type="match status" value="1"/>
</dbReference>
<organism evidence="3 4">
    <name type="scientific">Shewanella livingstonensis</name>
    <dbReference type="NCBI Taxonomy" id="150120"/>
    <lineage>
        <taxon>Bacteria</taxon>
        <taxon>Pseudomonadati</taxon>
        <taxon>Pseudomonadota</taxon>
        <taxon>Gammaproteobacteria</taxon>
        <taxon>Alteromonadales</taxon>
        <taxon>Shewanellaceae</taxon>
        <taxon>Shewanella</taxon>
    </lineage>
</organism>
<dbReference type="KEGG" id="slj:EGC82_14730"/>
<evidence type="ECO:0000259" key="2">
    <source>
        <dbReference type="PROSITE" id="PS51762"/>
    </source>
</evidence>
<dbReference type="GO" id="GO:0005975">
    <property type="term" value="P:carbohydrate metabolic process"/>
    <property type="evidence" value="ECO:0007669"/>
    <property type="project" value="InterPro"/>
</dbReference>
<gene>
    <name evidence="3" type="ORF">EGC82_14730</name>
</gene>
<dbReference type="EMBL" id="CP034015">
    <property type="protein sequence ID" value="AZG73902.1"/>
    <property type="molecule type" value="Genomic_DNA"/>
</dbReference>
<reference evidence="4" key="1">
    <citation type="submission" date="2018-11" db="EMBL/GenBank/DDBJ databases">
        <title>Shewanella sp. M2.</title>
        <authorList>
            <person name="Hwang Y.J."/>
            <person name="Hwang C.Y."/>
        </authorList>
    </citation>
    <scope>NUCLEOTIDE SEQUENCE [LARGE SCALE GENOMIC DNA]</scope>
    <source>
        <strain evidence="4">LMG 19866</strain>
    </source>
</reference>
<dbReference type="Proteomes" id="UP000278035">
    <property type="component" value="Chromosome"/>
</dbReference>
<evidence type="ECO:0000313" key="4">
    <source>
        <dbReference type="Proteomes" id="UP000278035"/>
    </source>
</evidence>
<proteinExistence type="inferred from homology"/>
<dbReference type="PROSITE" id="PS51257">
    <property type="entry name" value="PROKAR_LIPOPROTEIN"/>
    <property type="match status" value="1"/>
</dbReference>
<protein>
    <submittedName>
        <fullName evidence="3">Glycoside hydrolase family 16 protein</fullName>
    </submittedName>
</protein>
<dbReference type="RefSeq" id="WP_124731432.1">
    <property type="nucleotide sequence ID" value="NZ_CBCSKC010000012.1"/>
</dbReference>
<dbReference type="InterPro" id="IPR000757">
    <property type="entry name" value="Beta-glucanase-like"/>
</dbReference>